<dbReference type="InterPro" id="IPR002125">
    <property type="entry name" value="CMP_dCMP_dom"/>
</dbReference>
<dbReference type="PANTHER" id="PTHR11086:SF18">
    <property type="entry name" value="DEOXYCYTIDYLATE DEAMINASE"/>
    <property type="match status" value="1"/>
</dbReference>
<dbReference type="GO" id="GO:0008270">
    <property type="term" value="F:zinc ion binding"/>
    <property type="evidence" value="ECO:0007669"/>
    <property type="project" value="InterPro"/>
</dbReference>
<keyword evidence="4" id="KW-0545">Nucleotide biosynthesis</keyword>
<dbReference type="GO" id="GO:0005737">
    <property type="term" value="C:cytoplasm"/>
    <property type="evidence" value="ECO:0007669"/>
    <property type="project" value="TreeGrafter"/>
</dbReference>
<dbReference type="InterPro" id="IPR016192">
    <property type="entry name" value="APOBEC/CMP_deaminase_Zn-bd"/>
</dbReference>
<evidence type="ECO:0000256" key="6">
    <source>
        <dbReference type="ARBA" id="ARBA00022833"/>
    </source>
</evidence>
<gene>
    <name evidence="11" type="ORF">CONCODRAFT_75884</name>
</gene>
<dbReference type="InterPro" id="IPR035105">
    <property type="entry name" value="Deoxycytidylate_deaminase_dom"/>
</dbReference>
<evidence type="ECO:0000259" key="10">
    <source>
        <dbReference type="PROSITE" id="PS51747"/>
    </source>
</evidence>
<sequence>MLIYINGNLKTGKATLVNYFLKGKGFTLINYNSTSTLTTELNFDKFEDFFNFITVNYDKNFVFTGNLSFEELTELKKRPYFYFIWLEAPINLRFDRFLLSNDSIILPEFLKLSDDYLYYNQSPPLFSLVDLADITIHNPFNNIEDFEAHLDSLDLLHPDRLRPSWDTYFILLTQLASLRSNCMKRRVGCIIVKDNRVIATGYNGTPKGVPNCNEGGCIRCNTNGGNLDSCICIHAEENAMLEAGRERTSSGRCILYCNTCPCLGCAKKIIQMGINEVVYSQTYKMDSETNNLFELAKIKVRKHLPSDIKLFTGI</sequence>
<dbReference type="SUPFAM" id="SSF53927">
    <property type="entry name" value="Cytidine deaminase-like"/>
    <property type="match status" value="1"/>
</dbReference>
<dbReference type="GO" id="GO:0004132">
    <property type="term" value="F:dCMP deaminase activity"/>
    <property type="evidence" value="ECO:0007669"/>
    <property type="project" value="UniProtKB-EC"/>
</dbReference>
<accession>A0A137P2W3</accession>
<evidence type="ECO:0000256" key="1">
    <source>
        <dbReference type="ARBA" id="ARBA00001947"/>
    </source>
</evidence>
<dbReference type="OrthoDB" id="10063137at2759"/>
<dbReference type="EMBL" id="KQ964537">
    <property type="protein sequence ID" value="KXN69365.1"/>
    <property type="molecule type" value="Genomic_DNA"/>
</dbReference>
<name>A0A137P2W3_CONC2</name>
<dbReference type="PROSITE" id="PS51747">
    <property type="entry name" value="CYT_DCMP_DEAMINASES_2"/>
    <property type="match status" value="1"/>
</dbReference>
<evidence type="ECO:0000256" key="9">
    <source>
        <dbReference type="ARBA" id="ARBA00071582"/>
    </source>
</evidence>
<comment type="similarity">
    <text evidence="2">Belongs to the cytidine and deoxycytidylate deaminase family.</text>
</comment>
<evidence type="ECO:0000313" key="11">
    <source>
        <dbReference type="EMBL" id="KXN69365.1"/>
    </source>
</evidence>
<dbReference type="InterPro" id="IPR015517">
    <property type="entry name" value="dCMP_deaminase-rel"/>
</dbReference>
<keyword evidence="3" id="KW-0479">Metal-binding</keyword>
<dbReference type="Pfam" id="PF00383">
    <property type="entry name" value="dCMP_cyt_deam_1"/>
    <property type="match status" value="1"/>
</dbReference>
<evidence type="ECO:0000256" key="8">
    <source>
        <dbReference type="ARBA" id="ARBA00041763"/>
    </source>
</evidence>
<dbReference type="InterPro" id="IPR027417">
    <property type="entry name" value="P-loop_NTPase"/>
</dbReference>
<evidence type="ECO:0000256" key="3">
    <source>
        <dbReference type="ARBA" id="ARBA00022723"/>
    </source>
</evidence>
<dbReference type="EC" id="3.5.4.12" evidence="7"/>
<evidence type="ECO:0000256" key="5">
    <source>
        <dbReference type="ARBA" id="ARBA00022801"/>
    </source>
</evidence>
<evidence type="ECO:0000256" key="7">
    <source>
        <dbReference type="ARBA" id="ARBA00038938"/>
    </source>
</evidence>
<keyword evidence="12" id="KW-1185">Reference proteome</keyword>
<dbReference type="AlphaFoldDB" id="A0A137P2W3"/>
<dbReference type="Gene3D" id="3.40.50.300">
    <property type="entry name" value="P-loop containing nucleotide triphosphate hydrolases"/>
    <property type="match status" value="1"/>
</dbReference>
<comment type="cofactor">
    <cofactor evidence="1">
        <name>Zn(2+)</name>
        <dbReference type="ChEBI" id="CHEBI:29105"/>
    </cofactor>
</comment>
<proteinExistence type="inferred from homology"/>
<dbReference type="Proteomes" id="UP000070444">
    <property type="component" value="Unassembled WGS sequence"/>
</dbReference>
<dbReference type="OMA" id="YFMRLAD"/>
<dbReference type="Gene3D" id="3.40.140.10">
    <property type="entry name" value="Cytidine Deaminase, domain 2"/>
    <property type="match status" value="1"/>
</dbReference>
<organism evidence="11 12">
    <name type="scientific">Conidiobolus coronatus (strain ATCC 28846 / CBS 209.66 / NRRL 28638)</name>
    <name type="common">Delacroixia coronata</name>
    <dbReference type="NCBI Taxonomy" id="796925"/>
    <lineage>
        <taxon>Eukaryota</taxon>
        <taxon>Fungi</taxon>
        <taxon>Fungi incertae sedis</taxon>
        <taxon>Zoopagomycota</taxon>
        <taxon>Entomophthoromycotina</taxon>
        <taxon>Entomophthoromycetes</taxon>
        <taxon>Entomophthorales</taxon>
        <taxon>Ancylistaceae</taxon>
        <taxon>Conidiobolus</taxon>
    </lineage>
</organism>
<reference evidence="11 12" key="1">
    <citation type="journal article" date="2015" name="Genome Biol. Evol.">
        <title>Phylogenomic analyses indicate that early fungi evolved digesting cell walls of algal ancestors of land plants.</title>
        <authorList>
            <person name="Chang Y."/>
            <person name="Wang S."/>
            <person name="Sekimoto S."/>
            <person name="Aerts A.L."/>
            <person name="Choi C."/>
            <person name="Clum A."/>
            <person name="LaButti K.M."/>
            <person name="Lindquist E.A."/>
            <person name="Yee Ngan C."/>
            <person name="Ohm R.A."/>
            <person name="Salamov A.A."/>
            <person name="Grigoriev I.V."/>
            <person name="Spatafora J.W."/>
            <person name="Berbee M.L."/>
        </authorList>
    </citation>
    <scope>NUCLEOTIDE SEQUENCE [LARGE SCALE GENOMIC DNA]</scope>
    <source>
        <strain evidence="11 12">NRRL 28638</strain>
    </source>
</reference>
<dbReference type="PROSITE" id="PS00903">
    <property type="entry name" value="CYT_DCMP_DEAMINASES_1"/>
    <property type="match status" value="1"/>
</dbReference>
<feature type="domain" description="CMP/dCMP-type deaminase" evidence="10">
    <location>
        <begin position="164"/>
        <end position="296"/>
    </location>
</feature>
<dbReference type="STRING" id="796925.A0A137P2W3"/>
<keyword evidence="6" id="KW-0862">Zinc</keyword>
<dbReference type="PANTHER" id="PTHR11086">
    <property type="entry name" value="DEOXYCYTIDYLATE DEAMINASE-RELATED"/>
    <property type="match status" value="1"/>
</dbReference>
<protein>
    <recommendedName>
        <fullName evidence="9">Deoxycytidylate deaminase</fullName>
        <ecNumber evidence="7">3.5.4.12</ecNumber>
    </recommendedName>
    <alternativeName>
        <fullName evidence="8">dCMP deaminase</fullName>
    </alternativeName>
</protein>
<keyword evidence="5" id="KW-0378">Hydrolase</keyword>
<dbReference type="FunFam" id="3.40.140.10:FF:000035">
    <property type="entry name" value="dCMP deaminase"/>
    <property type="match status" value="1"/>
</dbReference>
<evidence type="ECO:0000313" key="12">
    <source>
        <dbReference type="Proteomes" id="UP000070444"/>
    </source>
</evidence>
<dbReference type="GO" id="GO:0006231">
    <property type="term" value="P:dTMP biosynthetic process"/>
    <property type="evidence" value="ECO:0007669"/>
    <property type="project" value="EnsemblFungi"/>
</dbReference>
<evidence type="ECO:0000256" key="2">
    <source>
        <dbReference type="ARBA" id="ARBA00006576"/>
    </source>
</evidence>
<evidence type="ECO:0000256" key="4">
    <source>
        <dbReference type="ARBA" id="ARBA00022727"/>
    </source>
</evidence>
<dbReference type="InterPro" id="IPR016193">
    <property type="entry name" value="Cytidine_deaminase-like"/>
</dbReference>
<dbReference type="GO" id="GO:0006226">
    <property type="term" value="P:dUMP biosynthetic process"/>
    <property type="evidence" value="ECO:0007669"/>
    <property type="project" value="EnsemblFungi"/>
</dbReference>
<dbReference type="CDD" id="cd01286">
    <property type="entry name" value="deoxycytidylate_deaminase"/>
    <property type="match status" value="1"/>
</dbReference>